<organism evidence="2 3">
    <name type="scientific">Petrolisthes manimaculis</name>
    <dbReference type="NCBI Taxonomy" id="1843537"/>
    <lineage>
        <taxon>Eukaryota</taxon>
        <taxon>Metazoa</taxon>
        <taxon>Ecdysozoa</taxon>
        <taxon>Arthropoda</taxon>
        <taxon>Crustacea</taxon>
        <taxon>Multicrustacea</taxon>
        <taxon>Malacostraca</taxon>
        <taxon>Eumalacostraca</taxon>
        <taxon>Eucarida</taxon>
        <taxon>Decapoda</taxon>
        <taxon>Pleocyemata</taxon>
        <taxon>Anomura</taxon>
        <taxon>Galatheoidea</taxon>
        <taxon>Porcellanidae</taxon>
        <taxon>Petrolisthes</taxon>
    </lineage>
</organism>
<reference evidence="2" key="1">
    <citation type="submission" date="2023-11" db="EMBL/GenBank/DDBJ databases">
        <title>Genome assemblies of two species of porcelain crab, Petrolisthes cinctipes and Petrolisthes manimaculis (Anomura: Porcellanidae).</title>
        <authorList>
            <person name="Angst P."/>
        </authorList>
    </citation>
    <scope>NUCLEOTIDE SEQUENCE</scope>
    <source>
        <strain evidence="2">PB745_02</strain>
        <tissue evidence="2">Gill</tissue>
    </source>
</reference>
<feature type="compositionally biased region" description="Basic and acidic residues" evidence="1">
    <location>
        <begin position="11"/>
        <end position="32"/>
    </location>
</feature>
<comment type="caution">
    <text evidence="2">The sequence shown here is derived from an EMBL/GenBank/DDBJ whole genome shotgun (WGS) entry which is preliminary data.</text>
</comment>
<gene>
    <name evidence="2" type="ORF">Pmani_039195</name>
</gene>
<protein>
    <submittedName>
        <fullName evidence="2">Uncharacterized protein</fullName>
    </submittedName>
</protein>
<accession>A0AAE1ND54</accession>
<dbReference type="Proteomes" id="UP001292094">
    <property type="component" value="Unassembled WGS sequence"/>
</dbReference>
<evidence type="ECO:0000256" key="1">
    <source>
        <dbReference type="SAM" id="MobiDB-lite"/>
    </source>
</evidence>
<evidence type="ECO:0000313" key="2">
    <source>
        <dbReference type="EMBL" id="KAK4287743.1"/>
    </source>
</evidence>
<keyword evidence="3" id="KW-1185">Reference proteome</keyword>
<name>A0AAE1ND54_9EUCA</name>
<feature type="region of interest" description="Disordered" evidence="1">
    <location>
        <begin position="1"/>
        <end position="32"/>
    </location>
</feature>
<dbReference type="AlphaFoldDB" id="A0AAE1ND54"/>
<evidence type="ECO:0000313" key="3">
    <source>
        <dbReference type="Proteomes" id="UP001292094"/>
    </source>
</evidence>
<dbReference type="EMBL" id="JAWZYT010006672">
    <property type="protein sequence ID" value="KAK4287743.1"/>
    <property type="molecule type" value="Genomic_DNA"/>
</dbReference>
<proteinExistence type="predicted"/>
<sequence>MGWLSRPGRIQAREEEGYKQEKRKGMGYRQEEGYGVLQEGTAPTPTPAPRHLKAGSFISLVYTPHCLPLSSSKGFAVCEEHLVF</sequence>